<feature type="domain" description="PNPLA" evidence="7">
    <location>
        <begin position="432"/>
        <end position="631"/>
    </location>
</feature>
<dbReference type="InterPro" id="IPR023753">
    <property type="entry name" value="FAD/NAD-binding_dom"/>
</dbReference>
<dbReference type="InterPro" id="IPR021095">
    <property type="entry name" value="DUF3734"/>
</dbReference>
<feature type="active site" description="Nucleophile" evidence="6">
    <location>
        <position position="465"/>
    </location>
</feature>
<keyword evidence="6" id="KW-0442">Lipid degradation</keyword>
<evidence type="ECO:0000256" key="4">
    <source>
        <dbReference type="ARBA" id="ARBA00023002"/>
    </source>
</evidence>
<dbReference type="Proteomes" id="UP000256838">
    <property type="component" value="Unassembled WGS sequence"/>
</dbReference>
<comment type="caution">
    <text evidence="8">The sequence shown here is derived from an EMBL/GenBank/DDBJ whole genome shotgun (WGS) entry which is preliminary data.</text>
</comment>
<feature type="short sequence motif" description="DGA/G" evidence="6">
    <location>
        <begin position="618"/>
        <end position="620"/>
    </location>
</feature>
<evidence type="ECO:0000256" key="6">
    <source>
        <dbReference type="PROSITE-ProRule" id="PRU01161"/>
    </source>
</evidence>
<dbReference type="AlphaFoldDB" id="A0A3D8K2U4"/>
<feature type="short sequence motif" description="GXGXXG" evidence="6">
    <location>
        <begin position="436"/>
        <end position="441"/>
    </location>
</feature>
<dbReference type="PANTHER" id="PTHR43557:SF2">
    <property type="entry name" value="RIESKE DOMAIN-CONTAINING PROTEIN-RELATED"/>
    <property type="match status" value="1"/>
</dbReference>
<keyword evidence="4" id="KW-0560">Oxidoreductase</keyword>
<dbReference type="Gene3D" id="3.50.50.60">
    <property type="entry name" value="FAD/NAD(P)-binding domain"/>
    <property type="match status" value="2"/>
</dbReference>
<keyword evidence="6" id="KW-0378">Hydrolase</keyword>
<dbReference type="PROSITE" id="PS51635">
    <property type="entry name" value="PNPLA"/>
    <property type="match status" value="1"/>
</dbReference>
<dbReference type="Pfam" id="PF07992">
    <property type="entry name" value="Pyr_redox_2"/>
    <property type="match status" value="1"/>
</dbReference>
<dbReference type="Pfam" id="PF12536">
    <property type="entry name" value="DUF3734"/>
    <property type="match status" value="1"/>
</dbReference>
<keyword evidence="5 6" id="KW-0443">Lipid metabolism</keyword>
<name>A0A3D8K2U4_9BURK</name>
<dbReference type="Gene3D" id="3.30.390.30">
    <property type="match status" value="1"/>
</dbReference>
<keyword evidence="9" id="KW-1185">Reference proteome</keyword>
<dbReference type="PRINTS" id="PR00368">
    <property type="entry name" value="FADPNR"/>
</dbReference>
<evidence type="ECO:0000256" key="5">
    <source>
        <dbReference type="ARBA" id="ARBA00023098"/>
    </source>
</evidence>
<dbReference type="Pfam" id="PF01734">
    <property type="entry name" value="Patatin"/>
    <property type="match status" value="1"/>
</dbReference>
<dbReference type="SUPFAM" id="SSF51905">
    <property type="entry name" value="FAD/NAD(P)-binding domain"/>
    <property type="match status" value="2"/>
</dbReference>
<proteinExistence type="predicted"/>
<evidence type="ECO:0000256" key="2">
    <source>
        <dbReference type="ARBA" id="ARBA00022630"/>
    </source>
</evidence>
<dbReference type="Gene3D" id="3.40.1090.10">
    <property type="entry name" value="Cytosolic phospholipase A2 catalytic domain"/>
    <property type="match status" value="2"/>
</dbReference>
<evidence type="ECO:0000256" key="3">
    <source>
        <dbReference type="ARBA" id="ARBA00022827"/>
    </source>
</evidence>
<evidence type="ECO:0000259" key="7">
    <source>
        <dbReference type="PROSITE" id="PS51635"/>
    </source>
</evidence>
<comment type="caution">
    <text evidence="6">Lacks conserved residue(s) required for the propagation of feature annotation.</text>
</comment>
<dbReference type="EMBL" id="QRGA01000005">
    <property type="protein sequence ID" value="RDU99372.1"/>
    <property type="molecule type" value="Genomic_DNA"/>
</dbReference>
<accession>A0A3D8K2U4</accession>
<dbReference type="InterPro" id="IPR016035">
    <property type="entry name" value="Acyl_Trfase/lysoPLipase"/>
</dbReference>
<dbReference type="InterPro" id="IPR028202">
    <property type="entry name" value="Reductase_C"/>
</dbReference>
<dbReference type="GO" id="GO:0016042">
    <property type="term" value="P:lipid catabolic process"/>
    <property type="evidence" value="ECO:0007669"/>
    <property type="project" value="UniProtKB-UniRule"/>
</dbReference>
<reference evidence="8 9" key="1">
    <citation type="submission" date="2018-08" db="EMBL/GenBank/DDBJ databases">
        <title>Paraburkholderia sp. DHOM06 isolated from forest soil.</title>
        <authorList>
            <person name="Gao Z.-H."/>
            <person name="Qiu L.-H."/>
        </authorList>
    </citation>
    <scope>NUCLEOTIDE SEQUENCE [LARGE SCALE GENOMIC DNA]</scope>
    <source>
        <strain evidence="8 9">DHOM06</strain>
    </source>
</reference>
<gene>
    <name evidence="8" type="ORF">DWV00_09725</name>
</gene>
<dbReference type="Pfam" id="PF14759">
    <property type="entry name" value="Reductase_C"/>
    <property type="match status" value="1"/>
</dbReference>
<keyword evidence="2" id="KW-0285">Flavoprotein</keyword>
<dbReference type="PANTHER" id="PTHR43557">
    <property type="entry name" value="APOPTOSIS-INDUCING FACTOR 1"/>
    <property type="match status" value="1"/>
</dbReference>
<dbReference type="SUPFAM" id="SSF55424">
    <property type="entry name" value="FAD/NAD-linked reductases, dimerisation (C-terminal) domain"/>
    <property type="match status" value="1"/>
</dbReference>
<dbReference type="GO" id="GO:0005737">
    <property type="term" value="C:cytoplasm"/>
    <property type="evidence" value="ECO:0007669"/>
    <property type="project" value="TreeGrafter"/>
</dbReference>
<dbReference type="SUPFAM" id="SSF52151">
    <property type="entry name" value="FabD/lysophospholipase-like"/>
    <property type="match status" value="1"/>
</dbReference>
<dbReference type="PRINTS" id="PR00411">
    <property type="entry name" value="PNDRDTASEI"/>
</dbReference>
<dbReference type="InterPro" id="IPR050446">
    <property type="entry name" value="FAD-oxidoreductase/Apoptosis"/>
</dbReference>
<dbReference type="InterPro" id="IPR016156">
    <property type="entry name" value="FAD/NAD-linked_Rdtase_dimer_sf"/>
</dbReference>
<evidence type="ECO:0000256" key="1">
    <source>
        <dbReference type="ARBA" id="ARBA00001974"/>
    </source>
</evidence>
<dbReference type="InterPro" id="IPR036188">
    <property type="entry name" value="FAD/NAD-bd_sf"/>
</dbReference>
<organism evidence="8 9">
    <name type="scientific">Trinickia dinghuensis</name>
    <dbReference type="NCBI Taxonomy" id="2291023"/>
    <lineage>
        <taxon>Bacteria</taxon>
        <taxon>Pseudomonadati</taxon>
        <taxon>Pseudomonadota</taxon>
        <taxon>Betaproteobacteria</taxon>
        <taxon>Burkholderiales</taxon>
        <taxon>Burkholderiaceae</taxon>
        <taxon>Trinickia</taxon>
    </lineage>
</organism>
<feature type="active site" description="Proton acceptor" evidence="6">
    <location>
        <position position="618"/>
    </location>
</feature>
<evidence type="ECO:0000313" key="9">
    <source>
        <dbReference type="Proteomes" id="UP000256838"/>
    </source>
</evidence>
<comment type="cofactor">
    <cofactor evidence="1">
        <name>FAD</name>
        <dbReference type="ChEBI" id="CHEBI:57692"/>
    </cofactor>
</comment>
<dbReference type="GO" id="GO:0016651">
    <property type="term" value="F:oxidoreductase activity, acting on NAD(P)H"/>
    <property type="evidence" value="ECO:0007669"/>
    <property type="project" value="TreeGrafter"/>
</dbReference>
<dbReference type="InterPro" id="IPR002641">
    <property type="entry name" value="PNPLA_dom"/>
</dbReference>
<protein>
    <submittedName>
        <fullName evidence="8">Pyridine nucleotide-disulfide oxidoreductase</fullName>
    </submittedName>
</protein>
<dbReference type="OrthoDB" id="9770965at2"/>
<sequence>MIENPRPEGKLPDVAGHAAADRSDYLLIGGGMASACAVNTLRMEAPSASIRMVCAEPVLPYHRPPLTKGFLSGTADAGRLAIHPAGFYEAQGIDVLIGAEAVRVDTANHVVHLADGRLLGYRKLLIATGTRAIVPEVAGVGAPGVYCLHDQQQAVRIRAAAARAKRAVVMGAGFVGIESAASLRAMGIEVTLIEREPRILSQLRAPVLSDFFARLCVEHGVQTRTGCSIARFVSEGSLIAVELDDGSMIPCELAIVAIGVQPNCEFLDGSGLAVDDGVVVDECLRASDPDVFAAGDVANFFDPVFGLRRRIEHVDNARQQGQLAARNMAGQRVPYRDVSMFWGDAFDLPYNFLGKPEDGCDLVERGTLEARSYSLLYLKNNILRAIFSLGRDAEETAAAGELIRHRIGLHAARSRLADSRFDLDSLPSQTALILQGGGALGSFEWGAIEALEEAGVCPDIISAVSIGALNAAIVASHPGHAARALAGFWRDISIELPAMFDPCLHGALVSAYSLWFGVPHFLQPKWWRAGVGLSALPASWTSWYDTEPAKALIGRYIDFDALASSPVRLLLGAVDILTGERRTFDSYVDRLTPDHLLASGSLPPGMPWTTIDGRAYWDGGIVSNSPLDMVIERCGRVSGRVFIVDLYSQARRMPSNLVEVMLRRDEIVYTDRVRNDLRFEEYASDFRDLVNDIVSKLDSQAARRVRQMPHYIRLMGNRTPLRLSRIALEGAATAAFARDFDFSAANVNALRQQGRLAAQGALKGQADGVTPA</sequence>
<keyword evidence="3" id="KW-0274">FAD</keyword>
<dbReference type="GO" id="GO:0016787">
    <property type="term" value="F:hydrolase activity"/>
    <property type="evidence" value="ECO:0007669"/>
    <property type="project" value="UniProtKB-UniRule"/>
</dbReference>
<dbReference type="CDD" id="cd07209">
    <property type="entry name" value="Pat_hypo_Ecoli_Z1214_like"/>
    <property type="match status" value="1"/>
</dbReference>
<evidence type="ECO:0000313" key="8">
    <source>
        <dbReference type="EMBL" id="RDU99372.1"/>
    </source>
</evidence>